<reference evidence="1 2" key="1">
    <citation type="journal article" date="2018" name="BMC Genomics">
        <title>Comparative genome analyses reveal sequence features reflecting distinct modes of host-adaptation between dicot and monocot powdery mildew.</title>
        <authorList>
            <person name="Wu Y."/>
            <person name="Ma X."/>
            <person name="Pan Z."/>
            <person name="Kale S.D."/>
            <person name="Song Y."/>
            <person name="King H."/>
            <person name="Zhang Q."/>
            <person name="Presley C."/>
            <person name="Deng X."/>
            <person name="Wei C.I."/>
            <person name="Xiao S."/>
        </authorList>
    </citation>
    <scope>NUCLEOTIDE SEQUENCE [LARGE SCALE GENOMIC DNA]</scope>
    <source>
        <strain evidence="1">UMSG1</strain>
    </source>
</reference>
<gene>
    <name evidence="1" type="ORF">GcM1_201010</name>
</gene>
<organism evidence="1 2">
    <name type="scientific">Golovinomyces cichoracearum</name>
    <dbReference type="NCBI Taxonomy" id="62708"/>
    <lineage>
        <taxon>Eukaryota</taxon>
        <taxon>Fungi</taxon>
        <taxon>Dikarya</taxon>
        <taxon>Ascomycota</taxon>
        <taxon>Pezizomycotina</taxon>
        <taxon>Leotiomycetes</taxon>
        <taxon>Erysiphales</taxon>
        <taxon>Erysiphaceae</taxon>
        <taxon>Golovinomyces</taxon>
    </lineage>
</organism>
<protein>
    <submittedName>
        <fullName evidence="1">Uncharacterized protein</fullName>
    </submittedName>
</protein>
<sequence>MDVRPTLIELVINKTILSHALIDNGRQCYAAIREEIFEDLNLPQIPISQREVRGASGAMTGAFIRKTGTSNNTRKALDDT</sequence>
<comment type="caution">
    <text evidence="1">The sequence shown here is derived from an EMBL/GenBank/DDBJ whole genome shotgun (WGS) entry which is preliminary data.</text>
</comment>
<proteinExistence type="predicted"/>
<dbReference type="EMBL" id="MCBS01020188">
    <property type="protein sequence ID" value="RKF79503.1"/>
    <property type="molecule type" value="Genomic_DNA"/>
</dbReference>
<dbReference type="AlphaFoldDB" id="A0A420IYF6"/>
<name>A0A420IYF6_9PEZI</name>
<dbReference type="Proteomes" id="UP000285326">
    <property type="component" value="Unassembled WGS sequence"/>
</dbReference>
<accession>A0A420IYF6</accession>
<evidence type="ECO:0000313" key="2">
    <source>
        <dbReference type="Proteomes" id="UP000285326"/>
    </source>
</evidence>
<evidence type="ECO:0000313" key="1">
    <source>
        <dbReference type="EMBL" id="RKF79503.1"/>
    </source>
</evidence>